<organism evidence="2">
    <name type="scientific">uncultured Caudovirales phage</name>
    <dbReference type="NCBI Taxonomy" id="2100421"/>
    <lineage>
        <taxon>Viruses</taxon>
        <taxon>Duplodnaviria</taxon>
        <taxon>Heunggongvirae</taxon>
        <taxon>Uroviricota</taxon>
        <taxon>Caudoviricetes</taxon>
        <taxon>Peduoviridae</taxon>
        <taxon>Maltschvirus</taxon>
        <taxon>Maltschvirus maltsch</taxon>
    </lineage>
</organism>
<proteinExistence type="predicted"/>
<evidence type="ECO:0008006" key="3">
    <source>
        <dbReference type="Google" id="ProtNLM"/>
    </source>
</evidence>
<evidence type="ECO:0000256" key="1">
    <source>
        <dbReference type="SAM" id="MobiDB-lite"/>
    </source>
</evidence>
<evidence type="ECO:0000313" key="2">
    <source>
        <dbReference type="EMBL" id="CAB4220955.1"/>
    </source>
</evidence>
<protein>
    <recommendedName>
        <fullName evidence="3">Phage tail collar domain containing protein</fullName>
    </recommendedName>
</protein>
<dbReference type="EMBL" id="LR797503">
    <property type="protein sequence ID" value="CAB4220955.1"/>
    <property type="molecule type" value="Genomic_DNA"/>
</dbReference>
<feature type="region of interest" description="Disordered" evidence="1">
    <location>
        <begin position="351"/>
        <end position="370"/>
    </location>
</feature>
<reference evidence="2" key="1">
    <citation type="submission" date="2020-05" db="EMBL/GenBank/DDBJ databases">
        <authorList>
            <person name="Chiriac C."/>
            <person name="Salcher M."/>
            <person name="Ghai R."/>
            <person name="Kavagutti S V."/>
        </authorList>
    </citation>
    <scope>NUCLEOTIDE SEQUENCE</scope>
</reference>
<gene>
    <name evidence="2" type="ORF">UFOVP1636_86</name>
</gene>
<sequence length="414" mass="43929">MPFQTSQAYHYRTGNVPSQVIIPKDVVVPFLGNAATLVNIGWTQYADANGYYLASTTTASQIGKTTLEIRNQVTLDYATGNAGEHIGDTTFLTDATYSQQKGQSAVILDGIGGSHTHNVGFGLEQSQLPKISMNTQNVTYIRASRRIKRLPEGALLFKETSDEGLVSFGTTGTYIVGAFRGNVEAVQGNQVQMLNTATGEVGSGHTHSGVGGYDRATTGVGYNYAYAGNHKHLVGATHTQTSIGSPTKFPYQGAMLLNAWKVLQARLAPIDTVVMYIGDILKLPTDWYLCDGTNGTINVGENVIGFSGGNGWMVPQTANSYLQINISAASGAGITAPRFAGDPYVGVGGSGHDHNLGQSGGPGSASARHNQFDWNHTHTLTGNVRSFHPATYKFAFIQYKGKLNGGGAKYGAGY</sequence>
<name>A0A6J5SZW0_9CAUD</name>
<accession>A0A6J5SZW0</accession>